<comment type="similarity">
    <text evidence="1">Belongs to the LOR family.</text>
</comment>
<accession>A0ABD1YVP5</accession>
<organism evidence="2 3">
    <name type="scientific">Riccia fluitans</name>
    <dbReference type="NCBI Taxonomy" id="41844"/>
    <lineage>
        <taxon>Eukaryota</taxon>
        <taxon>Viridiplantae</taxon>
        <taxon>Streptophyta</taxon>
        <taxon>Embryophyta</taxon>
        <taxon>Marchantiophyta</taxon>
        <taxon>Marchantiopsida</taxon>
        <taxon>Marchantiidae</taxon>
        <taxon>Marchantiales</taxon>
        <taxon>Ricciaceae</taxon>
        <taxon>Riccia</taxon>
    </lineage>
</organism>
<dbReference type="AlphaFoldDB" id="A0ABD1YVP5"/>
<reference evidence="2 3" key="1">
    <citation type="submission" date="2024-09" db="EMBL/GenBank/DDBJ databases">
        <title>Chromosome-scale assembly of Riccia fluitans.</title>
        <authorList>
            <person name="Paukszto L."/>
            <person name="Sawicki J."/>
            <person name="Karawczyk K."/>
            <person name="Piernik-Szablinska J."/>
            <person name="Szczecinska M."/>
            <person name="Mazdziarz M."/>
        </authorList>
    </citation>
    <scope>NUCLEOTIDE SEQUENCE [LARGE SCALE GENOMIC DNA]</scope>
    <source>
        <strain evidence="2">Rf_01</strain>
        <tissue evidence="2">Aerial parts of the thallus</tissue>
    </source>
</reference>
<dbReference type="PANTHER" id="PTHR31087">
    <property type="match status" value="1"/>
</dbReference>
<protein>
    <submittedName>
        <fullName evidence="2">Uncharacterized protein</fullName>
    </submittedName>
</protein>
<name>A0ABD1YVP5_9MARC</name>
<comment type="caution">
    <text evidence="2">The sequence shown here is derived from an EMBL/GenBank/DDBJ whole genome shotgun (WGS) entry which is preliminary data.</text>
</comment>
<dbReference type="Gene3D" id="2.40.160.200">
    <property type="entry name" value="LURP1-related"/>
    <property type="match status" value="1"/>
</dbReference>
<dbReference type="Pfam" id="PF04525">
    <property type="entry name" value="LOR"/>
    <property type="match status" value="1"/>
</dbReference>
<evidence type="ECO:0000313" key="2">
    <source>
        <dbReference type="EMBL" id="KAL2634740.1"/>
    </source>
</evidence>
<keyword evidence="3" id="KW-1185">Reference proteome</keyword>
<evidence type="ECO:0000256" key="1">
    <source>
        <dbReference type="ARBA" id="ARBA00005437"/>
    </source>
</evidence>
<dbReference type="InterPro" id="IPR007612">
    <property type="entry name" value="LOR"/>
</dbReference>
<dbReference type="EMBL" id="JBHFFA010000003">
    <property type="protein sequence ID" value="KAL2634740.1"/>
    <property type="molecule type" value="Genomic_DNA"/>
</dbReference>
<proteinExistence type="inferred from homology"/>
<evidence type="ECO:0000313" key="3">
    <source>
        <dbReference type="Proteomes" id="UP001605036"/>
    </source>
</evidence>
<sequence>MATIPAPVNPVFCAPQMVQFVIEQKVFTISSGKFVINDAYGNHLFSVKGKISPLHTKRILCDANGNHLLLLTKKVLTMHDAWEVTSETNNGKMVFSMKKANILQLKPSFNVFLGLNTDRPEFTLKGDFFAFNYAVYYHDLLVAQVSKKLTASTFLVGKDQYVVTIQPGVDQAFVAALVVIMDQVAQDDNAQ</sequence>
<dbReference type="InterPro" id="IPR038595">
    <property type="entry name" value="LOR_sf"/>
</dbReference>
<dbReference type="Proteomes" id="UP001605036">
    <property type="component" value="Unassembled WGS sequence"/>
</dbReference>
<gene>
    <name evidence="2" type="ORF">R1flu_006219</name>
</gene>
<dbReference type="SUPFAM" id="SSF54518">
    <property type="entry name" value="Tubby C-terminal domain-like"/>
    <property type="match status" value="1"/>
</dbReference>
<dbReference type="PANTHER" id="PTHR31087:SF85">
    <property type="entry name" value="PROTEIN LURP-ONE-RELATED 7"/>
    <property type="match status" value="1"/>
</dbReference>
<dbReference type="InterPro" id="IPR025659">
    <property type="entry name" value="Tubby-like_C"/>
</dbReference>